<reference evidence="2 3" key="1">
    <citation type="submission" date="2019-08" db="EMBL/GenBank/DDBJ databases">
        <title>Draft genome sequence of Ulvibacter marinus type strain NBRC 109484.</title>
        <authorList>
            <person name="Kawano K."/>
            <person name="Ushijima N."/>
            <person name="Kihara M."/>
            <person name="Itoh H."/>
        </authorList>
    </citation>
    <scope>NUCLEOTIDE SEQUENCE [LARGE SCALE GENOMIC DNA]</scope>
    <source>
        <strain evidence="2 3">NBRC 109484</strain>
    </source>
</reference>
<dbReference type="RefSeq" id="WP_151672552.1">
    <property type="nucleotide sequence ID" value="NZ_BKCG01000001.1"/>
</dbReference>
<dbReference type="EMBL" id="BKCG01000001">
    <property type="protein sequence ID" value="GER58478.1"/>
    <property type="molecule type" value="Genomic_DNA"/>
</dbReference>
<dbReference type="AlphaFoldDB" id="A0A5J4IXY9"/>
<accession>A0A5J4IXY9</accession>
<evidence type="ECO:0000256" key="1">
    <source>
        <dbReference type="SAM" id="SignalP"/>
    </source>
</evidence>
<evidence type="ECO:0000313" key="2">
    <source>
        <dbReference type="EMBL" id="GER58478.1"/>
    </source>
</evidence>
<sequence length="158" mass="17762">MKTLKTILITAILGIISQSNPVNAQDYLQLLDPIFISMESESSIISKSYMKFNDEIIATENFRFNNAIRQAEDEDDELFNSTDEASLNIKKADYLRILRKAANRNETVDGFVNTLSQELPELSTELQDTGDTNALFTFTRSNTINGKLEAVGSNLSWL</sequence>
<protein>
    <submittedName>
        <fullName evidence="2">Uncharacterized protein</fullName>
    </submittedName>
</protein>
<comment type="caution">
    <text evidence="2">The sequence shown here is derived from an EMBL/GenBank/DDBJ whole genome shotgun (WGS) entry which is preliminary data.</text>
</comment>
<feature type="chain" id="PRO_5023889059" evidence="1">
    <location>
        <begin position="25"/>
        <end position="158"/>
    </location>
</feature>
<keyword evidence="3" id="KW-1185">Reference proteome</keyword>
<feature type="signal peptide" evidence="1">
    <location>
        <begin position="1"/>
        <end position="24"/>
    </location>
</feature>
<keyword evidence="1" id="KW-0732">Signal</keyword>
<dbReference type="Proteomes" id="UP000326509">
    <property type="component" value="Unassembled WGS sequence"/>
</dbReference>
<name>A0A5J4IXY9_9FLAO</name>
<gene>
    <name evidence="2" type="ORF">ULMA_05860</name>
</gene>
<dbReference type="OrthoDB" id="1446431at2"/>
<proteinExistence type="predicted"/>
<evidence type="ECO:0000313" key="3">
    <source>
        <dbReference type="Proteomes" id="UP000326509"/>
    </source>
</evidence>
<organism evidence="2 3">
    <name type="scientific">Patiriisocius marinus</name>
    <dbReference type="NCBI Taxonomy" id="1397112"/>
    <lineage>
        <taxon>Bacteria</taxon>
        <taxon>Pseudomonadati</taxon>
        <taxon>Bacteroidota</taxon>
        <taxon>Flavobacteriia</taxon>
        <taxon>Flavobacteriales</taxon>
        <taxon>Flavobacteriaceae</taxon>
        <taxon>Patiriisocius</taxon>
    </lineage>
</organism>